<feature type="transmembrane region" description="Helical" evidence="1">
    <location>
        <begin position="177"/>
        <end position="198"/>
    </location>
</feature>
<dbReference type="EMBL" id="MU007110">
    <property type="protein sequence ID" value="KAF2420326.1"/>
    <property type="molecule type" value="Genomic_DNA"/>
</dbReference>
<gene>
    <name evidence="3" type="ORF">EJ08DRAFT_26916</name>
</gene>
<keyword evidence="1" id="KW-0812">Transmembrane</keyword>
<protein>
    <recommendedName>
        <fullName evidence="2">DUF7703 domain-containing protein</fullName>
    </recommendedName>
</protein>
<keyword evidence="1" id="KW-0472">Membrane</keyword>
<sequence>MLEEEHCTTFVPLSQYDWGFGDGGQLAWNPIVFSLFASFSALAYWISLELVLLAYCAFKQHKTLYFSAITITALGIILQTTGYILSKLISTSPQLTNLIITEIGWIGNVTGFSLVLYSRLHLVVRDPRILKAVLAMITTNAVVFHTSTAVLEFALVISPLPSTFLPAALIFEPLQQTVFATQESVIAILYIYHTARFLRSGYTSHKTRRGIIALISMQLFVIALDGILTGFFYAGWLVVKCMLHPFFYALKLRLEFVVLNQLKGLCDGGVVVVVDEQSVR</sequence>
<accession>A0A9P4NGI2</accession>
<keyword evidence="1" id="KW-1133">Transmembrane helix</keyword>
<feature type="transmembrane region" description="Helical" evidence="1">
    <location>
        <begin position="31"/>
        <end position="57"/>
    </location>
</feature>
<evidence type="ECO:0000313" key="4">
    <source>
        <dbReference type="Proteomes" id="UP000800235"/>
    </source>
</evidence>
<dbReference type="InterPro" id="IPR056120">
    <property type="entry name" value="DUF7703"/>
</dbReference>
<dbReference type="AlphaFoldDB" id="A0A9P4NGI2"/>
<evidence type="ECO:0000259" key="2">
    <source>
        <dbReference type="Pfam" id="PF24802"/>
    </source>
</evidence>
<keyword evidence="4" id="KW-1185">Reference proteome</keyword>
<feature type="transmembrane region" description="Helical" evidence="1">
    <location>
        <begin position="210"/>
        <end position="236"/>
    </location>
</feature>
<feature type="transmembrane region" description="Helical" evidence="1">
    <location>
        <begin position="64"/>
        <end position="86"/>
    </location>
</feature>
<dbReference type="Proteomes" id="UP000800235">
    <property type="component" value="Unassembled WGS sequence"/>
</dbReference>
<reference evidence="3" key="1">
    <citation type="journal article" date="2020" name="Stud. Mycol.">
        <title>101 Dothideomycetes genomes: a test case for predicting lifestyles and emergence of pathogens.</title>
        <authorList>
            <person name="Haridas S."/>
            <person name="Albert R."/>
            <person name="Binder M."/>
            <person name="Bloem J."/>
            <person name="Labutti K."/>
            <person name="Salamov A."/>
            <person name="Andreopoulos B."/>
            <person name="Baker S."/>
            <person name="Barry K."/>
            <person name="Bills G."/>
            <person name="Bluhm B."/>
            <person name="Cannon C."/>
            <person name="Castanera R."/>
            <person name="Culley D."/>
            <person name="Daum C."/>
            <person name="Ezra D."/>
            <person name="Gonzalez J."/>
            <person name="Henrissat B."/>
            <person name="Kuo A."/>
            <person name="Liang C."/>
            <person name="Lipzen A."/>
            <person name="Lutzoni F."/>
            <person name="Magnuson J."/>
            <person name="Mondo S."/>
            <person name="Nolan M."/>
            <person name="Ohm R."/>
            <person name="Pangilinan J."/>
            <person name="Park H.-J."/>
            <person name="Ramirez L."/>
            <person name="Alfaro M."/>
            <person name="Sun H."/>
            <person name="Tritt A."/>
            <person name="Yoshinaga Y."/>
            <person name="Zwiers L.-H."/>
            <person name="Turgeon B."/>
            <person name="Goodwin S."/>
            <person name="Spatafora J."/>
            <person name="Crous P."/>
            <person name="Grigoriev I."/>
        </authorList>
    </citation>
    <scope>NUCLEOTIDE SEQUENCE</scope>
    <source>
        <strain evidence="3">CBS 130266</strain>
    </source>
</reference>
<feature type="transmembrane region" description="Helical" evidence="1">
    <location>
        <begin position="98"/>
        <end position="117"/>
    </location>
</feature>
<proteinExistence type="predicted"/>
<evidence type="ECO:0000313" key="3">
    <source>
        <dbReference type="EMBL" id="KAF2420326.1"/>
    </source>
</evidence>
<dbReference type="OrthoDB" id="405906at2759"/>
<dbReference type="PANTHER" id="PTHR37013:SF4">
    <property type="entry name" value="INTEGRAL MEMBRANE PROTEIN"/>
    <property type="match status" value="1"/>
</dbReference>
<dbReference type="PANTHER" id="PTHR37013">
    <property type="entry name" value="INTEGRAL MEMBRANE PROTEIN (AFU_ORTHOLOGUE AFUA_1G05950)-RELATED"/>
    <property type="match status" value="1"/>
</dbReference>
<evidence type="ECO:0000256" key="1">
    <source>
        <dbReference type="SAM" id="Phobius"/>
    </source>
</evidence>
<comment type="caution">
    <text evidence="3">The sequence shown here is derived from an EMBL/GenBank/DDBJ whole genome shotgun (WGS) entry which is preliminary data.</text>
</comment>
<organism evidence="3 4">
    <name type="scientific">Tothia fuscella</name>
    <dbReference type="NCBI Taxonomy" id="1048955"/>
    <lineage>
        <taxon>Eukaryota</taxon>
        <taxon>Fungi</taxon>
        <taxon>Dikarya</taxon>
        <taxon>Ascomycota</taxon>
        <taxon>Pezizomycotina</taxon>
        <taxon>Dothideomycetes</taxon>
        <taxon>Pleosporomycetidae</taxon>
        <taxon>Venturiales</taxon>
        <taxon>Cylindrosympodiaceae</taxon>
        <taxon>Tothia</taxon>
    </lineage>
</organism>
<feature type="transmembrane region" description="Helical" evidence="1">
    <location>
        <begin position="129"/>
        <end position="157"/>
    </location>
</feature>
<dbReference type="Pfam" id="PF24802">
    <property type="entry name" value="DUF7703"/>
    <property type="match status" value="1"/>
</dbReference>
<feature type="domain" description="DUF7703" evidence="2">
    <location>
        <begin position="37"/>
        <end position="263"/>
    </location>
</feature>
<name>A0A9P4NGI2_9PEZI</name>